<comment type="caution">
    <text evidence="2">The sequence shown here is derived from an EMBL/GenBank/DDBJ whole genome shotgun (WGS) entry which is preliminary data.</text>
</comment>
<dbReference type="InterPro" id="IPR011659">
    <property type="entry name" value="WD40"/>
</dbReference>
<comment type="similarity">
    <text evidence="1">Belongs to the TolB family.</text>
</comment>
<protein>
    <submittedName>
        <fullName evidence="2">Uncharacterized protein</fullName>
    </submittedName>
</protein>
<dbReference type="EMBL" id="WHUF01000002">
    <property type="protein sequence ID" value="MQA18915.1"/>
    <property type="molecule type" value="Genomic_DNA"/>
</dbReference>
<dbReference type="PANTHER" id="PTHR36842">
    <property type="entry name" value="PROTEIN TOLB HOMOLOG"/>
    <property type="match status" value="1"/>
</dbReference>
<sequence>MESLHRRRVRSALTGIVGASVSLSMFAGVAYAAPDITVRYVPMSPGEAVLNLSLSGDGRYVAYRSLASTGTPDDIYVHDLIGGSRVKANLTVSGGESSAAKCDAPVMSSDARYVVFGCLAQPMGSPPPVGGESYYVYDRIGNKTEVLPMTNSNRMSRAVPAAISADGHYLAYRTYDPTSPLTASIYLRDMVNHTTQVTKAKSAMSSSSIADQMTFSADGRYIAYSGRVSVSAALIDTFVYDAATGVSEQVNVGPNGAPVRNATQAYSASMSADGGAVVFVSPDAGLTSPAAPAGLGAYVRDRLAGKTEFVSGATKGRVLSASISANGRYVSFTADPAPGFERAMYVYDRLTKKSRIVPGVFAGFTAATGTPRLSADGRYVAFASQNSSTGARSIGLADLGVAAGLKITSAALSLTEGGAAGTYTIALAQVPNASVNVSVTPDQQLSVARTQLVFTPDNWNVPQVVSVQALQDGVAEGKHSGVITHTVTSTDIDYTVVKPASVTVAITDAVVPTVVLPGATWNQSELPVSGTAAPGANVLLTATNRSTGWLTSVSVLADAQGNWSRTLSGLSDGVIEIDAQADGIHSAVQSITVALLPPPPISLPPAQQ</sequence>
<name>A0A843S3T2_9BURK</name>
<dbReference type="Gene3D" id="2.120.10.30">
    <property type="entry name" value="TolB, C-terminal domain"/>
    <property type="match status" value="2"/>
</dbReference>
<dbReference type="Gene3D" id="2.60.40.10">
    <property type="entry name" value="Immunoglobulins"/>
    <property type="match status" value="1"/>
</dbReference>
<dbReference type="Proteomes" id="UP000444318">
    <property type="component" value="Unassembled WGS sequence"/>
</dbReference>
<proteinExistence type="inferred from homology"/>
<evidence type="ECO:0000256" key="1">
    <source>
        <dbReference type="ARBA" id="ARBA00009820"/>
    </source>
</evidence>
<reference evidence="2 3" key="1">
    <citation type="submission" date="2019-10" db="EMBL/GenBank/DDBJ databases">
        <title>Two novel species isolated from a subtropical stream in China.</title>
        <authorList>
            <person name="Lu H."/>
        </authorList>
    </citation>
    <scope>NUCLEOTIDE SEQUENCE [LARGE SCALE GENOMIC DNA]</scope>
    <source>
        <strain evidence="2 3">FT103W</strain>
    </source>
</reference>
<dbReference type="PANTHER" id="PTHR36842:SF1">
    <property type="entry name" value="PROTEIN TOLB"/>
    <property type="match status" value="1"/>
</dbReference>
<accession>A0A843S3T2</accession>
<dbReference type="InterPro" id="IPR013783">
    <property type="entry name" value="Ig-like_fold"/>
</dbReference>
<evidence type="ECO:0000313" key="2">
    <source>
        <dbReference type="EMBL" id="MQA18915.1"/>
    </source>
</evidence>
<organism evidence="2 3">
    <name type="scientific">Rugamonas rivuli</name>
    <dbReference type="NCBI Taxonomy" id="2743358"/>
    <lineage>
        <taxon>Bacteria</taxon>
        <taxon>Pseudomonadati</taxon>
        <taxon>Pseudomonadota</taxon>
        <taxon>Betaproteobacteria</taxon>
        <taxon>Burkholderiales</taxon>
        <taxon>Oxalobacteraceae</taxon>
        <taxon>Telluria group</taxon>
        <taxon>Rugamonas</taxon>
    </lineage>
</organism>
<dbReference type="SUPFAM" id="SSF82171">
    <property type="entry name" value="DPP6 N-terminal domain-like"/>
    <property type="match status" value="1"/>
</dbReference>
<dbReference type="Pfam" id="PF07676">
    <property type="entry name" value="PD40"/>
    <property type="match status" value="2"/>
</dbReference>
<evidence type="ECO:0000313" key="3">
    <source>
        <dbReference type="Proteomes" id="UP000444318"/>
    </source>
</evidence>
<dbReference type="InterPro" id="IPR011042">
    <property type="entry name" value="6-blade_b-propeller_TolB-like"/>
</dbReference>
<gene>
    <name evidence="2" type="ORF">GEV01_05240</name>
</gene>
<dbReference type="AlphaFoldDB" id="A0A843S3T2"/>
<keyword evidence="3" id="KW-1185">Reference proteome</keyword>